<keyword evidence="5" id="KW-1185">Reference proteome</keyword>
<keyword evidence="2 4" id="KW-0067">ATP-binding</keyword>
<dbReference type="InterPro" id="IPR017871">
    <property type="entry name" value="ABC_transporter-like_CS"/>
</dbReference>
<dbReference type="EMBL" id="CABWIE010000019">
    <property type="protein sequence ID" value="VWL95533.1"/>
    <property type="molecule type" value="Genomic_DNA"/>
</dbReference>
<dbReference type="GO" id="GO:0005524">
    <property type="term" value="F:ATP binding"/>
    <property type="evidence" value="ECO:0007669"/>
    <property type="project" value="UniProtKB-KW"/>
</dbReference>
<dbReference type="PROSITE" id="PS00211">
    <property type="entry name" value="ABC_TRANSPORTER_1"/>
    <property type="match status" value="1"/>
</dbReference>
<dbReference type="PROSITE" id="PS50893">
    <property type="entry name" value="ABC_TRANSPORTER_2"/>
    <property type="match status" value="1"/>
</dbReference>
<dbReference type="InterPro" id="IPR003439">
    <property type="entry name" value="ABC_transporter-like_ATP-bd"/>
</dbReference>
<keyword evidence="1" id="KW-0547">Nucleotide-binding</keyword>
<dbReference type="PANTHER" id="PTHR24220">
    <property type="entry name" value="IMPORT ATP-BINDING PROTEIN"/>
    <property type="match status" value="1"/>
</dbReference>
<dbReference type="SUPFAM" id="SSF52540">
    <property type="entry name" value="P-loop containing nucleoside triphosphate hydrolases"/>
    <property type="match status" value="1"/>
</dbReference>
<dbReference type="InterPro" id="IPR015854">
    <property type="entry name" value="ABC_transpr_LolD-like"/>
</dbReference>
<dbReference type="GO" id="GO:0022857">
    <property type="term" value="F:transmembrane transporter activity"/>
    <property type="evidence" value="ECO:0007669"/>
    <property type="project" value="TreeGrafter"/>
</dbReference>
<sequence>MESVEDVRIEGLRKSFGDLDVLHGVTFTLSAGGVYCLMAPSGSGKTTLFKVLLGLDAADAGVVTGIAPGQIAAMFQEERLCEALTPVENVLLVCPRRTRRARVRSLLSRILPEDSLDRPVSQFSGGMRRRVSLARAVAYPSRMLLLDEPFTGLDAMTKGRVIDFLLSERRGRTMLVSTHAEGDVALLGGEKIELDRVQG</sequence>
<keyword evidence="4" id="KW-0378">Hydrolase</keyword>
<reference evidence="4 5" key="1">
    <citation type="submission" date="2019-10" db="EMBL/GenBank/DDBJ databases">
        <authorList>
            <person name="Wolf R A."/>
        </authorList>
    </citation>
    <scope>NUCLEOTIDE SEQUENCE [LARGE SCALE GENOMIC DNA]</scope>
    <source>
        <strain evidence="4">Collinsella_aerofaciens_MC2</strain>
    </source>
</reference>
<dbReference type="Proteomes" id="UP000361836">
    <property type="component" value="Unassembled WGS sequence"/>
</dbReference>
<evidence type="ECO:0000313" key="4">
    <source>
        <dbReference type="EMBL" id="VWL95533.1"/>
    </source>
</evidence>
<gene>
    <name evidence="4" type="primary">ssuB_1</name>
    <name evidence="4" type="ORF">KCJAJFAP_00210</name>
</gene>
<feature type="domain" description="ABC transporter" evidence="3">
    <location>
        <begin position="7"/>
        <end position="199"/>
    </location>
</feature>
<dbReference type="InterPro" id="IPR027417">
    <property type="entry name" value="P-loop_NTPase"/>
</dbReference>
<accession>A0A5K1J091</accession>
<dbReference type="Pfam" id="PF00005">
    <property type="entry name" value="ABC_tran"/>
    <property type="match status" value="1"/>
</dbReference>
<dbReference type="InterPro" id="IPR003593">
    <property type="entry name" value="AAA+_ATPase"/>
</dbReference>
<dbReference type="RefSeq" id="WP_226798359.1">
    <property type="nucleotide sequence ID" value="NZ_CAAKNU010000062.1"/>
</dbReference>
<evidence type="ECO:0000256" key="2">
    <source>
        <dbReference type="ARBA" id="ARBA00022840"/>
    </source>
</evidence>
<dbReference type="SMART" id="SM00382">
    <property type="entry name" value="AAA"/>
    <property type="match status" value="1"/>
</dbReference>
<evidence type="ECO:0000313" key="5">
    <source>
        <dbReference type="Proteomes" id="UP000361836"/>
    </source>
</evidence>
<dbReference type="AlphaFoldDB" id="A0A5K1J091"/>
<proteinExistence type="predicted"/>
<dbReference type="EC" id="3.6.3.-" evidence="4"/>
<dbReference type="Gene3D" id="3.40.50.300">
    <property type="entry name" value="P-loop containing nucleotide triphosphate hydrolases"/>
    <property type="match status" value="1"/>
</dbReference>
<evidence type="ECO:0000256" key="1">
    <source>
        <dbReference type="ARBA" id="ARBA00022741"/>
    </source>
</evidence>
<dbReference type="GO" id="GO:0005886">
    <property type="term" value="C:plasma membrane"/>
    <property type="evidence" value="ECO:0007669"/>
    <property type="project" value="TreeGrafter"/>
</dbReference>
<protein>
    <submittedName>
        <fullName evidence="4">Aliphatic sulfonates import ATP-binding protein SsuB</fullName>
        <ecNumber evidence="4">3.6.3.-</ecNumber>
    </submittedName>
</protein>
<name>A0A5K1J091_9ACTN</name>
<organism evidence="4 5">
    <name type="scientific">Collinsella aerofaciens</name>
    <dbReference type="NCBI Taxonomy" id="74426"/>
    <lineage>
        <taxon>Bacteria</taxon>
        <taxon>Bacillati</taxon>
        <taxon>Actinomycetota</taxon>
        <taxon>Coriobacteriia</taxon>
        <taxon>Coriobacteriales</taxon>
        <taxon>Coriobacteriaceae</taxon>
        <taxon>Collinsella</taxon>
    </lineage>
</organism>
<dbReference type="GO" id="GO:0016887">
    <property type="term" value="F:ATP hydrolysis activity"/>
    <property type="evidence" value="ECO:0007669"/>
    <property type="project" value="InterPro"/>
</dbReference>
<dbReference type="PANTHER" id="PTHR24220:SF364">
    <property type="entry name" value="FLUOROQUINOLONES EXPORT ATP-BINDING PROTEIN RV2688C"/>
    <property type="match status" value="1"/>
</dbReference>
<evidence type="ECO:0000259" key="3">
    <source>
        <dbReference type="PROSITE" id="PS50893"/>
    </source>
</evidence>